<sequence length="39" mass="4190">MSPSLAAAVGCFMAVEFSGWSQFGLLFPLFSGELLPFFS</sequence>
<reference evidence="2" key="1">
    <citation type="submission" date="2013-09" db="EMBL/GenBank/DDBJ databases">
        <title>Corchorus olitorius genome sequencing.</title>
        <authorList>
            <person name="Alam M."/>
            <person name="Haque M.S."/>
            <person name="Islam M.S."/>
            <person name="Emdad E.M."/>
            <person name="Islam M.M."/>
            <person name="Ahmed B."/>
            <person name="Halim A."/>
            <person name="Hossen Q.M.M."/>
            <person name="Hossain M.Z."/>
            <person name="Ahmed R."/>
            <person name="Khan M.M."/>
            <person name="Islam R."/>
            <person name="Rashid M.M."/>
            <person name="Khan S.A."/>
            <person name="Rahman M.S."/>
            <person name="Alam M."/>
            <person name="Yahiya A.S."/>
            <person name="Khan M.S."/>
            <person name="Azam M.S."/>
            <person name="Haque T."/>
            <person name="Lashkar M.Z.H."/>
            <person name="Akhand A.I."/>
            <person name="Morshed G."/>
            <person name="Roy S."/>
            <person name="Uddin K.S."/>
            <person name="Rabeya T."/>
            <person name="Hossain A.S."/>
            <person name="Chowdhury A."/>
            <person name="Snigdha A.R."/>
            <person name="Mortoza M.S."/>
            <person name="Matin S.A."/>
            <person name="Hoque S.M.E."/>
            <person name="Islam M.K."/>
            <person name="Roy D.K."/>
            <person name="Haider R."/>
            <person name="Moosa M.M."/>
            <person name="Elias S.M."/>
            <person name="Hasan A.M."/>
            <person name="Jahan S."/>
            <person name="Shafiuddin M."/>
            <person name="Mahmood N."/>
            <person name="Shommy N.S."/>
        </authorList>
    </citation>
    <scope>NUCLEOTIDE SEQUENCE [LARGE SCALE GENOMIC DNA]</scope>
    <source>
        <strain evidence="2">cv. O-4</strain>
    </source>
</reference>
<protein>
    <submittedName>
        <fullName evidence="1">Uncharacterized protein</fullName>
    </submittedName>
</protein>
<evidence type="ECO:0000313" key="2">
    <source>
        <dbReference type="Proteomes" id="UP000187203"/>
    </source>
</evidence>
<dbReference type="EMBL" id="AWUE01015292">
    <property type="protein sequence ID" value="OMO98628.1"/>
    <property type="molecule type" value="Genomic_DNA"/>
</dbReference>
<proteinExistence type="predicted"/>
<dbReference type="Proteomes" id="UP000187203">
    <property type="component" value="Unassembled WGS sequence"/>
</dbReference>
<gene>
    <name evidence="1" type="ORF">COLO4_13790</name>
</gene>
<comment type="caution">
    <text evidence="1">The sequence shown here is derived from an EMBL/GenBank/DDBJ whole genome shotgun (WGS) entry which is preliminary data.</text>
</comment>
<evidence type="ECO:0000313" key="1">
    <source>
        <dbReference type="EMBL" id="OMO98628.1"/>
    </source>
</evidence>
<organism evidence="1 2">
    <name type="scientific">Corchorus olitorius</name>
    <dbReference type="NCBI Taxonomy" id="93759"/>
    <lineage>
        <taxon>Eukaryota</taxon>
        <taxon>Viridiplantae</taxon>
        <taxon>Streptophyta</taxon>
        <taxon>Embryophyta</taxon>
        <taxon>Tracheophyta</taxon>
        <taxon>Spermatophyta</taxon>
        <taxon>Magnoliopsida</taxon>
        <taxon>eudicotyledons</taxon>
        <taxon>Gunneridae</taxon>
        <taxon>Pentapetalae</taxon>
        <taxon>rosids</taxon>
        <taxon>malvids</taxon>
        <taxon>Malvales</taxon>
        <taxon>Malvaceae</taxon>
        <taxon>Grewioideae</taxon>
        <taxon>Apeibeae</taxon>
        <taxon>Corchorus</taxon>
    </lineage>
</organism>
<accession>A0A1R3JUY7</accession>
<name>A0A1R3JUY7_9ROSI</name>
<keyword evidence="2" id="KW-1185">Reference proteome</keyword>
<dbReference type="AlphaFoldDB" id="A0A1R3JUY7"/>